<dbReference type="GeneID" id="17275287"/>
<dbReference type="InterPro" id="IPR000571">
    <property type="entry name" value="Znf_CCCH"/>
</dbReference>
<dbReference type="InterPro" id="IPR029063">
    <property type="entry name" value="SAM-dependent_MTases_sf"/>
</dbReference>
<dbReference type="GO" id="GO:0008270">
    <property type="term" value="F:zinc ion binding"/>
    <property type="evidence" value="ECO:0007669"/>
    <property type="project" value="UniProtKB-KW"/>
</dbReference>
<evidence type="ECO:0000313" key="4">
    <source>
        <dbReference type="EnsemblProtists" id="EOD30013"/>
    </source>
</evidence>
<evidence type="ECO:0000313" key="5">
    <source>
        <dbReference type="Proteomes" id="UP000013827"/>
    </source>
</evidence>
<feature type="compositionally biased region" description="Basic and acidic residues" evidence="2">
    <location>
        <begin position="172"/>
        <end position="183"/>
    </location>
</feature>
<reference evidence="5" key="1">
    <citation type="journal article" date="2013" name="Nature">
        <title>Pan genome of the phytoplankton Emiliania underpins its global distribution.</title>
        <authorList>
            <person name="Read B.A."/>
            <person name="Kegel J."/>
            <person name="Klute M.J."/>
            <person name="Kuo A."/>
            <person name="Lefebvre S.C."/>
            <person name="Maumus F."/>
            <person name="Mayer C."/>
            <person name="Miller J."/>
            <person name="Monier A."/>
            <person name="Salamov A."/>
            <person name="Young J."/>
            <person name="Aguilar M."/>
            <person name="Claverie J.M."/>
            <person name="Frickenhaus S."/>
            <person name="Gonzalez K."/>
            <person name="Herman E.K."/>
            <person name="Lin Y.C."/>
            <person name="Napier J."/>
            <person name="Ogata H."/>
            <person name="Sarno A.F."/>
            <person name="Shmutz J."/>
            <person name="Schroeder D."/>
            <person name="de Vargas C."/>
            <person name="Verret F."/>
            <person name="von Dassow P."/>
            <person name="Valentin K."/>
            <person name="Van de Peer Y."/>
            <person name="Wheeler G."/>
            <person name="Dacks J.B."/>
            <person name="Delwiche C.F."/>
            <person name="Dyhrman S.T."/>
            <person name="Glockner G."/>
            <person name="John U."/>
            <person name="Richards T."/>
            <person name="Worden A.Z."/>
            <person name="Zhang X."/>
            <person name="Grigoriev I.V."/>
            <person name="Allen A.E."/>
            <person name="Bidle K."/>
            <person name="Borodovsky M."/>
            <person name="Bowler C."/>
            <person name="Brownlee C."/>
            <person name="Cock J.M."/>
            <person name="Elias M."/>
            <person name="Gladyshev V.N."/>
            <person name="Groth M."/>
            <person name="Guda C."/>
            <person name="Hadaegh A."/>
            <person name="Iglesias-Rodriguez M.D."/>
            <person name="Jenkins J."/>
            <person name="Jones B.M."/>
            <person name="Lawson T."/>
            <person name="Leese F."/>
            <person name="Lindquist E."/>
            <person name="Lobanov A."/>
            <person name="Lomsadze A."/>
            <person name="Malik S.B."/>
            <person name="Marsh M.E."/>
            <person name="Mackinder L."/>
            <person name="Mock T."/>
            <person name="Mueller-Roeber B."/>
            <person name="Pagarete A."/>
            <person name="Parker M."/>
            <person name="Probert I."/>
            <person name="Quesneville H."/>
            <person name="Raines C."/>
            <person name="Rensing S.A."/>
            <person name="Riano-Pachon D.M."/>
            <person name="Richier S."/>
            <person name="Rokitta S."/>
            <person name="Shiraiwa Y."/>
            <person name="Soanes D.M."/>
            <person name="van der Giezen M."/>
            <person name="Wahlund T.M."/>
            <person name="Williams B."/>
            <person name="Wilson W."/>
            <person name="Wolfe G."/>
            <person name="Wurch L.L."/>
        </authorList>
    </citation>
    <scope>NUCLEOTIDE SEQUENCE</scope>
</reference>
<organism evidence="4 5">
    <name type="scientific">Emiliania huxleyi (strain CCMP1516)</name>
    <dbReference type="NCBI Taxonomy" id="280463"/>
    <lineage>
        <taxon>Eukaryota</taxon>
        <taxon>Haptista</taxon>
        <taxon>Haptophyta</taxon>
        <taxon>Prymnesiophyceae</taxon>
        <taxon>Isochrysidales</taxon>
        <taxon>Noelaerhabdaceae</taxon>
        <taxon>Emiliania</taxon>
    </lineage>
</organism>
<feature type="region of interest" description="Disordered" evidence="2">
    <location>
        <begin position="172"/>
        <end position="216"/>
    </location>
</feature>
<proteinExistence type="predicted"/>
<name>A0A0D3K2M8_EMIH1</name>
<dbReference type="Proteomes" id="UP000013827">
    <property type="component" value="Unassembled WGS sequence"/>
</dbReference>
<dbReference type="KEGG" id="ehx:EMIHUDRAFT_99474"/>
<accession>A0A0D3K2M8</accession>
<dbReference type="RefSeq" id="XP_005782442.1">
    <property type="nucleotide sequence ID" value="XM_005782385.1"/>
</dbReference>
<evidence type="ECO:0000256" key="2">
    <source>
        <dbReference type="SAM" id="MobiDB-lite"/>
    </source>
</evidence>
<sequence length="442" mass="47169">MLLQCDTQKVLDNGNAGGAHCGAEIAGWPCARVEIADKPVLAARVLRWRSIPSRYVFVDAQADGEEWQLCFAVSQLSATALVDGALLRFTGTEEAARTRRGLRAWQCDRLVELTLCVPCDAAEAGGPAPPAPSEAALCKWFVRGACSTASCPFRHQFANEHEEATVRATRERWAAQRRAHEDAADPFAGGGGGGGGGGGDGDGDGGGGGGGKKRSHAKRHAEFASWLLQIFGTEALRGGAGVLDVAGGGGDLAFELQCRNGVRTTLLEPREVRLDSRQRRWLRKQGEGGLGPYRHIRDLLDERFEESDEGARLLREAACVVGLHADEATEPIVDAALKYGRPFAVVPCCVFPRLFPQRRLASGGAVRTTAALCDYLLQKAPGLEAGFLPVAGRNKVIFRRAAAPPQPERTLAAPAVAYIPQSVSRAELRHAVQEHTGGKDGE</sequence>
<dbReference type="PaxDb" id="2903-EOD30013"/>
<feature type="compositionally biased region" description="Gly residues" evidence="2">
    <location>
        <begin position="188"/>
        <end position="210"/>
    </location>
</feature>
<dbReference type="SUPFAM" id="SSF53335">
    <property type="entry name" value="S-adenosyl-L-methionine-dependent methyltransferases"/>
    <property type="match status" value="1"/>
</dbReference>
<dbReference type="HOGENOM" id="CLU_554798_0_0_1"/>
<dbReference type="eggNOG" id="ENOG502QVWK">
    <property type="taxonomic scope" value="Eukaryota"/>
</dbReference>
<keyword evidence="1" id="KW-0862">Zinc</keyword>
<evidence type="ECO:0000256" key="1">
    <source>
        <dbReference type="PROSITE-ProRule" id="PRU00723"/>
    </source>
</evidence>
<dbReference type="PANTHER" id="PTHR36971:SF3">
    <property type="entry name" value="C3H1-TYPE DOMAIN-CONTAINING PROTEIN"/>
    <property type="match status" value="1"/>
</dbReference>
<dbReference type="EnsemblProtists" id="EOD30013">
    <property type="protein sequence ID" value="EOD30013"/>
    <property type="gene ID" value="EMIHUDRAFT_99474"/>
</dbReference>
<keyword evidence="1" id="KW-0863">Zinc-finger</keyword>
<dbReference type="AlphaFoldDB" id="A0A0D3K2M8"/>
<feature type="domain" description="C3H1-type" evidence="3">
    <location>
        <begin position="132"/>
        <end position="158"/>
    </location>
</feature>
<feature type="zinc finger region" description="C3H1-type" evidence="1">
    <location>
        <begin position="132"/>
        <end position="158"/>
    </location>
</feature>
<keyword evidence="5" id="KW-1185">Reference proteome</keyword>
<keyword evidence="1" id="KW-0479">Metal-binding</keyword>
<protein>
    <recommendedName>
        <fullName evidence="3">C3H1-type domain-containing protein</fullName>
    </recommendedName>
</protein>
<evidence type="ECO:0000259" key="3">
    <source>
        <dbReference type="PROSITE" id="PS50103"/>
    </source>
</evidence>
<reference evidence="4" key="2">
    <citation type="submission" date="2024-10" db="UniProtKB">
        <authorList>
            <consortium name="EnsemblProtists"/>
        </authorList>
    </citation>
    <scope>IDENTIFICATION</scope>
</reference>
<dbReference type="PROSITE" id="PS50103">
    <property type="entry name" value="ZF_C3H1"/>
    <property type="match status" value="1"/>
</dbReference>
<dbReference type="PANTHER" id="PTHR36971">
    <property type="entry name" value="UNNAMED PRODUCT"/>
    <property type="match status" value="1"/>
</dbReference>